<dbReference type="EMBL" id="NKCI01000284">
    <property type="protein sequence ID" value="RSL44675.1"/>
    <property type="molecule type" value="Genomic_DNA"/>
</dbReference>
<reference evidence="1 2" key="1">
    <citation type="submission" date="2017-06" db="EMBL/GenBank/DDBJ databases">
        <title>Comparative genomic analysis of Ambrosia Fusariam Clade fungi.</title>
        <authorList>
            <person name="Stajich J.E."/>
            <person name="Carrillo J."/>
            <person name="Kijimoto T."/>
            <person name="Eskalen A."/>
            <person name="O'Donnell K."/>
            <person name="Kasson M."/>
        </authorList>
    </citation>
    <scope>NUCLEOTIDE SEQUENCE [LARGE SCALE GENOMIC DNA]</scope>
    <source>
        <strain evidence="1 2">NRRL62584</strain>
    </source>
</reference>
<gene>
    <name evidence="1" type="ORF">CEP54_014591</name>
</gene>
<dbReference type="AlphaFoldDB" id="A0A428NV73"/>
<dbReference type="OrthoDB" id="5017987at2759"/>
<protein>
    <submittedName>
        <fullName evidence="1">Uncharacterized protein</fullName>
    </submittedName>
</protein>
<name>A0A428NV73_9HYPO</name>
<accession>A0A428NV73</accession>
<sequence>MTRQISYLPREPPAGPGLRLAIDFHNLDEDPEGRASLMYFNCSNLRTRNKRIVRLFIFSSCNLSTPWPQTHLHKWRRRAARQGYHDQG</sequence>
<evidence type="ECO:0000313" key="1">
    <source>
        <dbReference type="EMBL" id="RSL44675.1"/>
    </source>
</evidence>
<proteinExistence type="predicted"/>
<organism evidence="1 2">
    <name type="scientific">Fusarium duplospermum</name>
    <dbReference type="NCBI Taxonomy" id="1325734"/>
    <lineage>
        <taxon>Eukaryota</taxon>
        <taxon>Fungi</taxon>
        <taxon>Dikarya</taxon>
        <taxon>Ascomycota</taxon>
        <taxon>Pezizomycotina</taxon>
        <taxon>Sordariomycetes</taxon>
        <taxon>Hypocreomycetidae</taxon>
        <taxon>Hypocreales</taxon>
        <taxon>Nectriaceae</taxon>
        <taxon>Fusarium</taxon>
        <taxon>Fusarium solani species complex</taxon>
    </lineage>
</organism>
<keyword evidence="2" id="KW-1185">Reference proteome</keyword>
<dbReference type="Proteomes" id="UP000288168">
    <property type="component" value="Unassembled WGS sequence"/>
</dbReference>
<comment type="caution">
    <text evidence="1">The sequence shown here is derived from an EMBL/GenBank/DDBJ whole genome shotgun (WGS) entry which is preliminary data.</text>
</comment>
<evidence type="ECO:0000313" key="2">
    <source>
        <dbReference type="Proteomes" id="UP000288168"/>
    </source>
</evidence>